<dbReference type="FunFam" id="3.90.550.10:FF:000013">
    <property type="entry name" value="mannose-1-phosphate guanyltransferase beta"/>
    <property type="match status" value="1"/>
</dbReference>
<dbReference type="GO" id="GO:0004475">
    <property type="term" value="F:mannose-1-phosphate guanylyltransferase (GTP) activity"/>
    <property type="evidence" value="ECO:0007669"/>
    <property type="project" value="UniProtKB-EC"/>
</dbReference>
<dbReference type="EMBL" id="CAJJDM010000004">
    <property type="protein sequence ID" value="CAD8044542.1"/>
    <property type="molecule type" value="Genomic_DNA"/>
</dbReference>
<evidence type="ECO:0000259" key="7">
    <source>
        <dbReference type="Pfam" id="PF00483"/>
    </source>
</evidence>
<dbReference type="InterPro" id="IPR045233">
    <property type="entry name" value="GMPPB_N"/>
</dbReference>
<keyword evidence="10" id="KW-1185">Reference proteome</keyword>
<feature type="domain" description="Mannose-1-phosphate guanyltransferase C-terminal" evidence="8">
    <location>
        <begin position="251"/>
        <end position="359"/>
    </location>
</feature>
<keyword evidence="6" id="KW-0342">GTP-binding</keyword>
<evidence type="ECO:0000256" key="3">
    <source>
        <dbReference type="ARBA" id="ARBA00012387"/>
    </source>
</evidence>
<feature type="domain" description="Nucleotidyl transferase" evidence="7">
    <location>
        <begin position="2"/>
        <end position="232"/>
    </location>
</feature>
<protein>
    <recommendedName>
        <fullName evidence="3">mannose-1-phosphate guanylyltransferase</fullName>
        <ecNumber evidence="3">2.7.7.13</ecNumber>
    </recommendedName>
</protein>
<dbReference type="GO" id="GO:0009298">
    <property type="term" value="P:GDP-mannose biosynthetic process"/>
    <property type="evidence" value="ECO:0007669"/>
    <property type="project" value="InterPro"/>
</dbReference>
<dbReference type="PANTHER" id="PTHR22572">
    <property type="entry name" value="SUGAR-1-PHOSPHATE GUANYL TRANSFERASE"/>
    <property type="match status" value="1"/>
</dbReference>
<gene>
    <name evidence="9" type="ORF">PPRIM_AZ9-3.1.T0080106</name>
</gene>
<dbReference type="OMA" id="GPNCWIC"/>
<comment type="similarity">
    <text evidence="2">Belongs to the transferase hexapeptide repeat family.</text>
</comment>
<evidence type="ECO:0000256" key="6">
    <source>
        <dbReference type="ARBA" id="ARBA00023134"/>
    </source>
</evidence>
<dbReference type="GO" id="GO:0005525">
    <property type="term" value="F:GTP binding"/>
    <property type="evidence" value="ECO:0007669"/>
    <property type="project" value="UniProtKB-KW"/>
</dbReference>
<evidence type="ECO:0000256" key="2">
    <source>
        <dbReference type="ARBA" id="ARBA00007274"/>
    </source>
</evidence>
<comment type="pathway">
    <text evidence="1">Nucleotide-sugar biosynthesis; GDP-alpha-D-mannose biosynthesis; GDP-alpha-D-mannose from alpha-D-mannose 1-phosphate (GTP route): step 1/1.</text>
</comment>
<evidence type="ECO:0000256" key="1">
    <source>
        <dbReference type="ARBA" id="ARBA00004823"/>
    </source>
</evidence>
<dbReference type="EC" id="2.7.7.13" evidence="3"/>
<dbReference type="AlphaFoldDB" id="A0A8S1JPV2"/>
<dbReference type="CDD" id="cd06425">
    <property type="entry name" value="M1P_guanylylT_B_like_N"/>
    <property type="match status" value="1"/>
</dbReference>
<evidence type="ECO:0000259" key="8">
    <source>
        <dbReference type="Pfam" id="PF25087"/>
    </source>
</evidence>
<dbReference type="InterPro" id="IPR050486">
    <property type="entry name" value="Mannose-1P_guanyltransferase"/>
</dbReference>
<dbReference type="Proteomes" id="UP000688137">
    <property type="component" value="Unassembled WGS sequence"/>
</dbReference>
<comment type="caution">
    <text evidence="9">The sequence shown here is derived from an EMBL/GenBank/DDBJ whole genome shotgun (WGS) entry which is preliminary data.</text>
</comment>
<keyword evidence="4" id="KW-0808">Transferase</keyword>
<organism evidence="9 10">
    <name type="scientific">Paramecium primaurelia</name>
    <dbReference type="NCBI Taxonomy" id="5886"/>
    <lineage>
        <taxon>Eukaryota</taxon>
        <taxon>Sar</taxon>
        <taxon>Alveolata</taxon>
        <taxon>Ciliophora</taxon>
        <taxon>Intramacronucleata</taxon>
        <taxon>Oligohymenophorea</taxon>
        <taxon>Peniculida</taxon>
        <taxon>Parameciidae</taxon>
        <taxon>Paramecium</taxon>
    </lineage>
</organism>
<dbReference type="InterPro" id="IPR005835">
    <property type="entry name" value="NTP_transferase_dom"/>
</dbReference>
<proteinExistence type="inferred from homology"/>
<dbReference type="Pfam" id="PF00483">
    <property type="entry name" value="NTP_transferase"/>
    <property type="match status" value="1"/>
</dbReference>
<name>A0A8S1JPV2_PARPR</name>
<evidence type="ECO:0000256" key="5">
    <source>
        <dbReference type="ARBA" id="ARBA00022741"/>
    </source>
</evidence>
<keyword evidence="5" id="KW-0547">Nucleotide-binding</keyword>
<evidence type="ECO:0000313" key="9">
    <source>
        <dbReference type="EMBL" id="CAD8044542.1"/>
    </source>
</evidence>
<reference evidence="9" key="1">
    <citation type="submission" date="2021-01" db="EMBL/GenBank/DDBJ databases">
        <authorList>
            <consortium name="Genoscope - CEA"/>
            <person name="William W."/>
        </authorList>
    </citation>
    <scope>NUCLEOTIDE SEQUENCE</scope>
</reference>
<evidence type="ECO:0000313" key="10">
    <source>
        <dbReference type="Proteomes" id="UP000688137"/>
    </source>
</evidence>
<dbReference type="Pfam" id="PF25087">
    <property type="entry name" value="GMPPB_C"/>
    <property type="match status" value="1"/>
</dbReference>
<accession>A0A8S1JPV2</accession>
<evidence type="ECO:0000256" key="4">
    <source>
        <dbReference type="ARBA" id="ARBA00022679"/>
    </source>
</evidence>
<sequence>MKALILVGGYGTRLRPLTFKCPKPLVEFANKPILMHQIEALVKVGVQEIILAINYQPDTMKEQINKLQDLYKVKIICSQETEPLGTAGPIRLAKDHIIKDNPEGLFFVLNSDIICEFPLDKLLQFHKQHNHEGTIFVNEVDDPSKYGVILADETGRIKDFIEKPQEFISNKINSGLYLFNVSMIDRIPLKPTSIEREIFPIMAKEGQLYQYILPGFWKDVGQPKDYLAGTVLILESYKTHTPDVLAKGNNIVGNVLIDASAQIDPNAVIGPNVIIGPDCQVKEGVRLKNCVLLKGVIINANSWINESIIGWSSTIGKWVRIEGVSVCGEDVQVKDEVYINQSFILPHRGITSNIYNKNTVIM</sequence>
<dbReference type="InterPro" id="IPR056729">
    <property type="entry name" value="GMPPB_C"/>
</dbReference>